<feature type="domain" description="3-keto-alpha-glucoside-1,2-lyase/3-keto-2-hydroxy-glucal hydratase" evidence="1">
    <location>
        <begin position="25"/>
        <end position="276"/>
    </location>
</feature>
<dbReference type="Gene3D" id="2.60.120.560">
    <property type="entry name" value="Exo-inulinase, domain 1"/>
    <property type="match status" value="1"/>
</dbReference>
<dbReference type="OrthoDB" id="259356at2"/>
<dbReference type="RefSeq" id="WP_090337727.1">
    <property type="nucleotide sequence ID" value="NZ_FNXY01000005.1"/>
</dbReference>
<gene>
    <name evidence="2" type="ORF">SAMN04487995_3737</name>
</gene>
<proteinExistence type="predicted"/>
<evidence type="ECO:0000259" key="1">
    <source>
        <dbReference type="Pfam" id="PF06439"/>
    </source>
</evidence>
<dbReference type="InterPro" id="IPR010496">
    <property type="entry name" value="AL/BT2_dom"/>
</dbReference>
<accession>A0A1H6X0G5</accession>
<evidence type="ECO:0000313" key="3">
    <source>
        <dbReference type="Proteomes" id="UP000199532"/>
    </source>
</evidence>
<reference evidence="2 3" key="1">
    <citation type="submission" date="2016-10" db="EMBL/GenBank/DDBJ databases">
        <authorList>
            <person name="de Groot N.N."/>
        </authorList>
    </citation>
    <scope>NUCLEOTIDE SEQUENCE [LARGE SCALE GENOMIC DNA]</scope>
    <source>
        <strain evidence="2 3">DSM 19938</strain>
    </source>
</reference>
<dbReference type="GO" id="GO:0016787">
    <property type="term" value="F:hydrolase activity"/>
    <property type="evidence" value="ECO:0007669"/>
    <property type="project" value="InterPro"/>
</dbReference>
<keyword evidence="3" id="KW-1185">Reference proteome</keyword>
<organism evidence="2 3">
    <name type="scientific">Dyadobacter koreensis</name>
    <dbReference type="NCBI Taxonomy" id="408657"/>
    <lineage>
        <taxon>Bacteria</taxon>
        <taxon>Pseudomonadati</taxon>
        <taxon>Bacteroidota</taxon>
        <taxon>Cytophagia</taxon>
        <taxon>Cytophagales</taxon>
        <taxon>Spirosomataceae</taxon>
        <taxon>Dyadobacter</taxon>
    </lineage>
</organism>
<evidence type="ECO:0000313" key="2">
    <source>
        <dbReference type="EMBL" id="SEJ20097.1"/>
    </source>
</evidence>
<protein>
    <recommendedName>
        <fullName evidence="1">3-keto-alpha-glucoside-1,2-lyase/3-keto-2-hydroxy-glucal hydratase domain-containing protein</fullName>
    </recommendedName>
</protein>
<name>A0A1H6X0G5_9BACT</name>
<sequence>MKQIFLPILIFICVFALSSMKKADEWTVLLDKDLSQWESYLSYRHKNGYNGKIPKDISGADIAPIGYNKDETHVFSVLNEPGGPVLRVSGEIYGCLISREVYKNYHLKLLVKWGKDKFEPRKEKLRDSGILYHSIGPAGAEYFRSWMLSQEFQIMEGHMGDFWCQANSAIDIRSYPSEGVMNRVADEKQPFGVFKSGSDYFCLRSVDYEKPAGEWNTLELICVDGKSLHIVNGHVVMVLKNSRYIESDGKEVPMTSGKIQLQSEAAEVFYKDIRIKPLSAMPKEYEKLFL</sequence>
<dbReference type="STRING" id="408657.SAMN04487995_3737"/>
<dbReference type="Pfam" id="PF06439">
    <property type="entry name" value="3keto-disac_hyd"/>
    <property type="match status" value="1"/>
</dbReference>
<dbReference type="Proteomes" id="UP000199532">
    <property type="component" value="Unassembled WGS sequence"/>
</dbReference>
<dbReference type="EMBL" id="FNXY01000005">
    <property type="protein sequence ID" value="SEJ20097.1"/>
    <property type="molecule type" value="Genomic_DNA"/>
</dbReference>
<dbReference type="AlphaFoldDB" id="A0A1H6X0G5"/>